<dbReference type="OrthoDB" id="9801155at2"/>
<protein>
    <submittedName>
        <fullName evidence="11">Cytochrome</fullName>
    </submittedName>
</protein>
<dbReference type="PANTHER" id="PTHR46696">
    <property type="entry name" value="P450, PUTATIVE (EUROFUNG)-RELATED"/>
    <property type="match status" value="1"/>
</dbReference>
<dbReference type="GO" id="GO:0016705">
    <property type="term" value="F:oxidoreductase activity, acting on paired donors, with incorporation or reduction of molecular oxygen"/>
    <property type="evidence" value="ECO:0007669"/>
    <property type="project" value="InterPro"/>
</dbReference>
<evidence type="ECO:0000256" key="10">
    <source>
        <dbReference type="SAM" id="MobiDB-lite"/>
    </source>
</evidence>
<dbReference type="InterPro" id="IPR036396">
    <property type="entry name" value="Cyt_P450_sf"/>
</dbReference>
<dbReference type="InterPro" id="IPR017972">
    <property type="entry name" value="Cyt_P450_CS"/>
</dbReference>
<keyword evidence="7 9" id="KW-0503">Monooxygenase</keyword>
<organism evidence="11 12">
    <name type="scientific">Bradyrhizobium centrolobii</name>
    <dbReference type="NCBI Taxonomy" id="1505087"/>
    <lineage>
        <taxon>Bacteria</taxon>
        <taxon>Pseudomonadati</taxon>
        <taxon>Pseudomonadota</taxon>
        <taxon>Alphaproteobacteria</taxon>
        <taxon>Hyphomicrobiales</taxon>
        <taxon>Nitrobacteraceae</taxon>
        <taxon>Bradyrhizobium</taxon>
    </lineage>
</organism>
<keyword evidence="3 9" id="KW-0349">Heme</keyword>
<comment type="function">
    <text evidence="8">Cytochromes P450 are a group of heme-thiolate monooxygenases. They oxidize a variety of structurally unrelated compounds, including steroids, fatty acids, and xenobiotics.</text>
</comment>
<dbReference type="InterPro" id="IPR002397">
    <property type="entry name" value="Cyt_P450_B"/>
</dbReference>
<dbReference type="Gene3D" id="1.10.630.10">
    <property type="entry name" value="Cytochrome P450"/>
    <property type="match status" value="1"/>
</dbReference>
<comment type="similarity">
    <text evidence="2 9">Belongs to the cytochrome P450 family.</text>
</comment>
<dbReference type="AlphaFoldDB" id="A0A176Y9U5"/>
<dbReference type="EMBL" id="LUUB01000124">
    <property type="protein sequence ID" value="OAE97701.1"/>
    <property type="molecule type" value="Genomic_DNA"/>
</dbReference>
<evidence type="ECO:0000256" key="3">
    <source>
        <dbReference type="ARBA" id="ARBA00022617"/>
    </source>
</evidence>
<comment type="caution">
    <text evidence="11">The sequence shown here is derived from an EMBL/GenBank/DDBJ whole genome shotgun (WGS) entry which is preliminary data.</text>
</comment>
<evidence type="ECO:0000256" key="6">
    <source>
        <dbReference type="ARBA" id="ARBA00023004"/>
    </source>
</evidence>
<keyword evidence="5 9" id="KW-0560">Oxidoreductase</keyword>
<dbReference type="GO" id="GO:0005506">
    <property type="term" value="F:iron ion binding"/>
    <property type="evidence" value="ECO:0007669"/>
    <property type="project" value="InterPro"/>
</dbReference>
<evidence type="ECO:0000313" key="11">
    <source>
        <dbReference type="EMBL" id="OAE97701.1"/>
    </source>
</evidence>
<dbReference type="PANTHER" id="PTHR46696:SF6">
    <property type="entry name" value="P450, PUTATIVE (EUROFUNG)-RELATED"/>
    <property type="match status" value="1"/>
</dbReference>
<reference evidence="11 12" key="1">
    <citation type="submission" date="2016-03" db="EMBL/GenBank/DDBJ databases">
        <title>Draft Genome Sequence of the Strain BR 10245 (Bradyrhizobium sp.) isolated from nodules of Centrolobium paraense.</title>
        <authorList>
            <person name="Simoes-Araujo J.L.Sr."/>
            <person name="Barauna A.C."/>
            <person name="Silva K."/>
            <person name="Zilli J.E."/>
        </authorList>
    </citation>
    <scope>NUCLEOTIDE SEQUENCE [LARGE SCALE GENOMIC DNA]</scope>
    <source>
        <strain evidence="11 12">BR 10245</strain>
    </source>
</reference>
<feature type="region of interest" description="Disordered" evidence="10">
    <location>
        <begin position="74"/>
        <end position="93"/>
    </location>
</feature>
<evidence type="ECO:0000256" key="7">
    <source>
        <dbReference type="ARBA" id="ARBA00023033"/>
    </source>
</evidence>
<evidence type="ECO:0000256" key="9">
    <source>
        <dbReference type="RuleBase" id="RU000461"/>
    </source>
</evidence>
<sequence>MTARAPVTDWASGFDHLDPQWAQDPYSIWRELRQKCPVAHTDRFDGVYLPTRYSDIRAVAYDTDHFSSRRAMIREGERISPPSPPATSDPPAHRGERQILLAPFTPQAVGKLEARTRTICRELLNRLSDRTECDAAEEYAQEIPSRVTAILLGIPEHDGPRFRKWVRDFMDFGAADPAVARRVRAEVDALFGEEIAKRKVSPGDDLVSHLLKARLNGEPLSEEQITGTTRLLFFAGIDTTWSMIAASLWHLATHEDDRKRLVAEPNLIPSAVEEFLRAYAPVAVAREIMKDTEIGGCPVKAGETVMLAYGAANRDPTMFPDPDRVVLDRAENQHATFGLGIHRCIGANLARMEIRVAVEEWLCKFPNFMLRENAIVKWSEGTVRGPRQIPVTIRQ</sequence>
<comment type="cofactor">
    <cofactor evidence="1">
        <name>heme</name>
        <dbReference type="ChEBI" id="CHEBI:30413"/>
    </cofactor>
</comment>
<dbReference type="InterPro" id="IPR001128">
    <property type="entry name" value="Cyt_P450"/>
</dbReference>
<keyword evidence="12" id="KW-1185">Reference proteome</keyword>
<evidence type="ECO:0000313" key="12">
    <source>
        <dbReference type="Proteomes" id="UP000076959"/>
    </source>
</evidence>
<dbReference type="SUPFAM" id="SSF48264">
    <property type="entry name" value="Cytochrome P450"/>
    <property type="match status" value="1"/>
</dbReference>
<evidence type="ECO:0000256" key="8">
    <source>
        <dbReference type="ARBA" id="ARBA00043906"/>
    </source>
</evidence>
<dbReference type="FunFam" id="1.10.630.10:FF:000018">
    <property type="entry name" value="Cytochrome P450 monooxygenase"/>
    <property type="match status" value="1"/>
</dbReference>
<dbReference type="GO" id="GO:0020037">
    <property type="term" value="F:heme binding"/>
    <property type="evidence" value="ECO:0007669"/>
    <property type="project" value="InterPro"/>
</dbReference>
<name>A0A176Y9U5_9BRAD</name>
<evidence type="ECO:0000256" key="2">
    <source>
        <dbReference type="ARBA" id="ARBA00010617"/>
    </source>
</evidence>
<accession>A0A176Y9U5</accession>
<dbReference type="PROSITE" id="PS00086">
    <property type="entry name" value="CYTOCHROME_P450"/>
    <property type="match status" value="1"/>
</dbReference>
<dbReference type="PRINTS" id="PR00385">
    <property type="entry name" value="P450"/>
</dbReference>
<keyword evidence="4 9" id="KW-0479">Metal-binding</keyword>
<dbReference type="Proteomes" id="UP000076959">
    <property type="component" value="Unassembled WGS sequence"/>
</dbReference>
<dbReference type="RefSeq" id="WP_063708742.1">
    <property type="nucleotide sequence ID" value="NZ_LUUB01000124.1"/>
</dbReference>
<dbReference type="STRING" id="1505087.AYJ54_34815"/>
<proteinExistence type="inferred from homology"/>
<gene>
    <name evidence="11" type="ORF">AYJ54_34815</name>
</gene>
<dbReference type="PRINTS" id="PR00359">
    <property type="entry name" value="BP450"/>
</dbReference>
<dbReference type="Pfam" id="PF00067">
    <property type="entry name" value="p450"/>
    <property type="match status" value="1"/>
</dbReference>
<evidence type="ECO:0000256" key="1">
    <source>
        <dbReference type="ARBA" id="ARBA00001971"/>
    </source>
</evidence>
<evidence type="ECO:0000256" key="4">
    <source>
        <dbReference type="ARBA" id="ARBA00022723"/>
    </source>
</evidence>
<keyword evidence="6 9" id="KW-0408">Iron</keyword>
<evidence type="ECO:0000256" key="5">
    <source>
        <dbReference type="ARBA" id="ARBA00023002"/>
    </source>
</evidence>
<dbReference type="GO" id="GO:0004497">
    <property type="term" value="F:monooxygenase activity"/>
    <property type="evidence" value="ECO:0007669"/>
    <property type="project" value="UniProtKB-KW"/>
</dbReference>